<dbReference type="PANTHER" id="PTHR43756:SF5">
    <property type="entry name" value="CHOLINE MONOOXYGENASE, CHLOROPLASTIC"/>
    <property type="match status" value="1"/>
</dbReference>
<evidence type="ECO:0000313" key="9">
    <source>
        <dbReference type="Proteomes" id="UP001162880"/>
    </source>
</evidence>
<dbReference type="RefSeq" id="WP_243989884.1">
    <property type="nucleotide sequence ID" value="NZ_JALHLE010000001.1"/>
</dbReference>
<protein>
    <submittedName>
        <fullName evidence="8">Aromatic ring-hydroxylating dioxygenase subunit alpha</fullName>
    </submittedName>
</protein>
<sequence length="460" mass="51634">MNELSKVKTAADTAPEPVVIPVEAYISEEYARAERDKLWRKCWLQAGRVEDLPEVGSYITYEILDDSVLIVRVAEGEAANGADGRIKAYRNVCTHRGRRLVDTPKGERNAHGKRMNFVCGFHAWTFELDGSCSYIQSKQDWGTKLCDEVTRLGEVKIDTWGGFVWINLDPGAEPLRDYLEPAATMLDPFQLQNMRPRWRNWTVFDCNWKVALEAFNETYHVPGTHPEFTEFGDFTGWGRPQGKHSHIGYDTGEGPKENASKLRLGAGDPRTTTAQMQKYTWEGVNTNTTKTLVDVAQTLPDVLPEGTSAAEVLRYWLDTAREIDAGRGVIWPDVNPSHVAASGTSWQIFPNQQIGHAVNNMLCYQARPYGYDPGKCIFEVAVYELYPEGEESDTQWQYADPADFPHVLLQDFSNMAAVQQGMKMAGYAGNIPNPKAEGAVISLHRNLARYMGTGEPKDLE</sequence>
<keyword evidence="8" id="KW-0223">Dioxygenase</keyword>
<comment type="cofactor">
    <cofactor evidence="1">
        <name>Fe cation</name>
        <dbReference type="ChEBI" id="CHEBI:24875"/>
    </cofactor>
</comment>
<dbReference type="Gene3D" id="3.90.380.10">
    <property type="entry name" value="Naphthalene 1,2-dioxygenase Alpha Subunit, Chain A, domain 1"/>
    <property type="match status" value="1"/>
</dbReference>
<keyword evidence="4" id="KW-0560">Oxidoreductase</keyword>
<dbReference type="GO" id="GO:0051213">
    <property type="term" value="F:dioxygenase activity"/>
    <property type="evidence" value="ECO:0007669"/>
    <property type="project" value="UniProtKB-KW"/>
</dbReference>
<feature type="domain" description="Rieske" evidence="7">
    <location>
        <begin position="43"/>
        <end position="166"/>
    </location>
</feature>
<dbReference type="PRINTS" id="PR00090">
    <property type="entry name" value="RNGDIOXGNASE"/>
</dbReference>
<dbReference type="InterPro" id="IPR017941">
    <property type="entry name" value="Rieske_2Fe-2S"/>
</dbReference>
<dbReference type="CDD" id="cd03469">
    <property type="entry name" value="Rieske_RO_Alpha_N"/>
    <property type="match status" value="1"/>
</dbReference>
<dbReference type="SUPFAM" id="SSF55961">
    <property type="entry name" value="Bet v1-like"/>
    <property type="match status" value="1"/>
</dbReference>
<keyword evidence="6" id="KW-0411">Iron-sulfur</keyword>
<dbReference type="InterPro" id="IPR036922">
    <property type="entry name" value="Rieske_2Fe-2S_sf"/>
</dbReference>
<evidence type="ECO:0000256" key="2">
    <source>
        <dbReference type="ARBA" id="ARBA00022714"/>
    </source>
</evidence>
<dbReference type="PROSITE" id="PS51296">
    <property type="entry name" value="RIESKE"/>
    <property type="match status" value="1"/>
</dbReference>
<gene>
    <name evidence="8" type="ORF">MTR64_01055</name>
</gene>
<dbReference type="Pfam" id="PF00848">
    <property type="entry name" value="Ring_hydroxyl_A"/>
    <property type="match status" value="1"/>
</dbReference>
<dbReference type="InterPro" id="IPR015879">
    <property type="entry name" value="Ring_hydroxy_dOase_asu_C_dom"/>
</dbReference>
<keyword evidence="5" id="KW-0408">Iron</keyword>
<dbReference type="Proteomes" id="UP001162880">
    <property type="component" value="Unassembled WGS sequence"/>
</dbReference>
<organism evidence="8 9">
    <name type="scientific">Novosphingobium album</name>
    <name type="common">ex Hu et al. 2023</name>
    <dbReference type="NCBI Taxonomy" id="2930093"/>
    <lineage>
        <taxon>Bacteria</taxon>
        <taxon>Pseudomonadati</taxon>
        <taxon>Pseudomonadota</taxon>
        <taxon>Alphaproteobacteria</taxon>
        <taxon>Sphingomonadales</taxon>
        <taxon>Sphingomonadaceae</taxon>
        <taxon>Novosphingobium</taxon>
    </lineage>
</organism>
<dbReference type="EMBL" id="JALHLE010000001">
    <property type="protein sequence ID" value="MCJ2177142.1"/>
    <property type="molecule type" value="Genomic_DNA"/>
</dbReference>
<proteinExistence type="predicted"/>
<evidence type="ECO:0000313" key="8">
    <source>
        <dbReference type="EMBL" id="MCJ2177142.1"/>
    </source>
</evidence>
<evidence type="ECO:0000256" key="6">
    <source>
        <dbReference type="ARBA" id="ARBA00023014"/>
    </source>
</evidence>
<dbReference type="SUPFAM" id="SSF50022">
    <property type="entry name" value="ISP domain"/>
    <property type="match status" value="1"/>
</dbReference>
<accession>A0ABT0AWC8</accession>
<evidence type="ECO:0000256" key="3">
    <source>
        <dbReference type="ARBA" id="ARBA00022723"/>
    </source>
</evidence>
<evidence type="ECO:0000256" key="5">
    <source>
        <dbReference type="ARBA" id="ARBA00023004"/>
    </source>
</evidence>
<evidence type="ECO:0000256" key="1">
    <source>
        <dbReference type="ARBA" id="ARBA00001962"/>
    </source>
</evidence>
<dbReference type="PANTHER" id="PTHR43756">
    <property type="entry name" value="CHOLINE MONOOXYGENASE, CHLOROPLASTIC"/>
    <property type="match status" value="1"/>
</dbReference>
<name>A0ABT0AWC8_9SPHN</name>
<comment type="caution">
    <text evidence="8">The sequence shown here is derived from an EMBL/GenBank/DDBJ whole genome shotgun (WGS) entry which is preliminary data.</text>
</comment>
<evidence type="ECO:0000259" key="7">
    <source>
        <dbReference type="PROSITE" id="PS51296"/>
    </source>
</evidence>
<keyword evidence="3" id="KW-0479">Metal-binding</keyword>
<evidence type="ECO:0000256" key="4">
    <source>
        <dbReference type="ARBA" id="ARBA00023002"/>
    </source>
</evidence>
<keyword evidence="9" id="KW-1185">Reference proteome</keyword>
<keyword evidence="2" id="KW-0001">2Fe-2S</keyword>
<dbReference type="InterPro" id="IPR001663">
    <property type="entry name" value="Rng_hydr_dOase-A"/>
</dbReference>
<dbReference type="Pfam" id="PF00355">
    <property type="entry name" value="Rieske"/>
    <property type="match status" value="1"/>
</dbReference>
<reference evidence="8" key="1">
    <citation type="submission" date="2022-03" db="EMBL/GenBank/DDBJ databases">
        <title>Identification of a novel bacterium isolated from mangrove sediments.</title>
        <authorList>
            <person name="Pan X."/>
        </authorList>
    </citation>
    <scope>NUCLEOTIDE SEQUENCE</scope>
    <source>
        <strain evidence="8">B2580</strain>
    </source>
</reference>
<dbReference type="Gene3D" id="2.102.10.10">
    <property type="entry name" value="Rieske [2Fe-2S] iron-sulphur domain"/>
    <property type="match status" value="1"/>
</dbReference>